<reference evidence="1" key="1">
    <citation type="journal article" date="2019" name="Environ. Microbiol.">
        <title>Fungal ecological strategies reflected in gene transcription - a case study of two litter decomposers.</title>
        <authorList>
            <person name="Barbi F."/>
            <person name="Kohler A."/>
            <person name="Barry K."/>
            <person name="Baskaran P."/>
            <person name="Daum C."/>
            <person name="Fauchery L."/>
            <person name="Ihrmark K."/>
            <person name="Kuo A."/>
            <person name="LaButti K."/>
            <person name="Lipzen A."/>
            <person name="Morin E."/>
            <person name="Grigoriev I.V."/>
            <person name="Henrissat B."/>
            <person name="Lindahl B."/>
            <person name="Martin F."/>
        </authorList>
    </citation>
    <scope>NUCLEOTIDE SEQUENCE</scope>
    <source>
        <strain evidence="1">JB14</strain>
    </source>
</reference>
<name>A0A6A4IJ58_9AGAR</name>
<evidence type="ECO:0000313" key="1">
    <source>
        <dbReference type="EMBL" id="KAE9410651.1"/>
    </source>
</evidence>
<dbReference type="EMBL" id="ML769384">
    <property type="protein sequence ID" value="KAE9410651.1"/>
    <property type="molecule type" value="Genomic_DNA"/>
</dbReference>
<proteinExistence type="predicted"/>
<feature type="non-terminal residue" evidence="1">
    <location>
        <position position="87"/>
    </location>
</feature>
<accession>A0A6A4IJ58</accession>
<organism evidence="1 2">
    <name type="scientific">Gymnopus androsaceus JB14</name>
    <dbReference type="NCBI Taxonomy" id="1447944"/>
    <lineage>
        <taxon>Eukaryota</taxon>
        <taxon>Fungi</taxon>
        <taxon>Dikarya</taxon>
        <taxon>Basidiomycota</taxon>
        <taxon>Agaricomycotina</taxon>
        <taxon>Agaricomycetes</taxon>
        <taxon>Agaricomycetidae</taxon>
        <taxon>Agaricales</taxon>
        <taxon>Marasmiineae</taxon>
        <taxon>Omphalotaceae</taxon>
        <taxon>Gymnopus</taxon>
    </lineage>
</organism>
<dbReference type="Proteomes" id="UP000799118">
    <property type="component" value="Unassembled WGS sequence"/>
</dbReference>
<keyword evidence="2" id="KW-1185">Reference proteome</keyword>
<gene>
    <name evidence="1" type="ORF">BT96DRAFT_767158</name>
</gene>
<protein>
    <submittedName>
        <fullName evidence="1">Uncharacterized protein</fullName>
    </submittedName>
</protein>
<feature type="non-terminal residue" evidence="1">
    <location>
        <position position="1"/>
    </location>
</feature>
<evidence type="ECO:0000313" key="2">
    <source>
        <dbReference type="Proteomes" id="UP000799118"/>
    </source>
</evidence>
<sequence length="87" mass="10053">LIYTLVEQVISYYCSKQAHQDIGFQGESLEVMKRHQVICSSYEQYNIVNVEDAKEPAPLYLVQSKSDPTHQYEVDLEVYTCACLDFP</sequence>
<dbReference type="OrthoDB" id="3265053at2759"/>
<dbReference type="AlphaFoldDB" id="A0A6A4IJ58"/>